<keyword evidence="2" id="KW-1185">Reference proteome</keyword>
<dbReference type="AlphaFoldDB" id="A0AAF0QN43"/>
<reference evidence="1" key="1">
    <citation type="submission" date="2023-08" db="EMBL/GenBank/DDBJ databases">
        <title>A de novo genome assembly of Solanum verrucosum Schlechtendal, a Mexican diploid species geographically isolated from the other diploid A-genome species in potato relatives.</title>
        <authorList>
            <person name="Hosaka K."/>
        </authorList>
    </citation>
    <scope>NUCLEOTIDE SEQUENCE</scope>
    <source>
        <tissue evidence="1">Young leaves</tissue>
    </source>
</reference>
<name>A0AAF0QN43_SOLVR</name>
<gene>
    <name evidence="1" type="ORF">MTR67_018738</name>
</gene>
<accession>A0AAF0QN43</accession>
<organism evidence="1 2">
    <name type="scientific">Solanum verrucosum</name>
    <dbReference type="NCBI Taxonomy" id="315347"/>
    <lineage>
        <taxon>Eukaryota</taxon>
        <taxon>Viridiplantae</taxon>
        <taxon>Streptophyta</taxon>
        <taxon>Embryophyta</taxon>
        <taxon>Tracheophyta</taxon>
        <taxon>Spermatophyta</taxon>
        <taxon>Magnoliopsida</taxon>
        <taxon>eudicotyledons</taxon>
        <taxon>Gunneridae</taxon>
        <taxon>Pentapetalae</taxon>
        <taxon>asterids</taxon>
        <taxon>lamiids</taxon>
        <taxon>Solanales</taxon>
        <taxon>Solanaceae</taxon>
        <taxon>Solanoideae</taxon>
        <taxon>Solaneae</taxon>
        <taxon>Solanum</taxon>
    </lineage>
</organism>
<sequence length="26" mass="2997">MSLFLTLGIIDTKIRPYTESDKKRIG</sequence>
<evidence type="ECO:0000313" key="1">
    <source>
        <dbReference type="EMBL" id="WMV25353.1"/>
    </source>
</evidence>
<dbReference type="EMBL" id="CP133615">
    <property type="protein sequence ID" value="WMV25353.1"/>
    <property type="molecule type" value="Genomic_DNA"/>
</dbReference>
<proteinExistence type="predicted"/>
<protein>
    <submittedName>
        <fullName evidence="1">Uncharacterized protein</fullName>
    </submittedName>
</protein>
<dbReference type="Proteomes" id="UP001234989">
    <property type="component" value="Chromosome 4"/>
</dbReference>
<evidence type="ECO:0000313" key="2">
    <source>
        <dbReference type="Proteomes" id="UP001234989"/>
    </source>
</evidence>